<dbReference type="InterPro" id="IPR045138">
    <property type="entry name" value="MeCP2/MBD4"/>
</dbReference>
<dbReference type="GO" id="GO:0006281">
    <property type="term" value="P:DNA repair"/>
    <property type="evidence" value="ECO:0007669"/>
    <property type="project" value="InterPro"/>
</dbReference>
<sequence>MERDEEVFLRSQKTFVDSPYFSLTKRRRDQNIVCQSNGIADRESSSLDNSGNHICLARNTRGTSGSYPGISYFATSSDLLRRLEQRVADDPWKLLIAVTLLNKTCGRLAVPAFWYIMMKWPTPLDLSQANEHELISVIRHLGTQNIRAKRLITLSRSYMQEPPSAYDVRPSTRLLTSPRRNSRFFFSIRASRYPATPISHLPGTGPYALDSYRIFSSEHENPGSDEWKGVFPADKELIRFLRWKWAVIEGMEWTPTGGAIRQVTEKYIFKLVTELENTTEGNPDG</sequence>
<evidence type="ECO:0000313" key="3">
    <source>
        <dbReference type="EMBL" id="KAF8912794.1"/>
    </source>
</evidence>
<dbReference type="AlphaFoldDB" id="A0A9P5TUD5"/>
<dbReference type="GO" id="GO:0003824">
    <property type="term" value="F:catalytic activity"/>
    <property type="evidence" value="ECO:0007669"/>
    <property type="project" value="InterPro"/>
</dbReference>
<comment type="subcellular location">
    <subcellularLocation>
        <location evidence="1">Nucleus</location>
    </subcellularLocation>
</comment>
<comment type="caution">
    <text evidence="3">The sequence shown here is derived from an EMBL/GenBank/DDBJ whole genome shotgun (WGS) entry which is preliminary data.</text>
</comment>
<dbReference type="GO" id="GO:0003677">
    <property type="term" value="F:DNA binding"/>
    <property type="evidence" value="ECO:0007669"/>
    <property type="project" value="InterPro"/>
</dbReference>
<evidence type="ECO:0000256" key="2">
    <source>
        <dbReference type="ARBA" id="ARBA00023242"/>
    </source>
</evidence>
<dbReference type="PANTHER" id="PTHR15074:SF0">
    <property type="entry name" value="METHYL-CPG-BINDING DOMAIN PROTEIN 4-LIKE PROTEIN"/>
    <property type="match status" value="1"/>
</dbReference>
<keyword evidence="4" id="KW-1185">Reference proteome</keyword>
<dbReference type="Proteomes" id="UP000724874">
    <property type="component" value="Unassembled WGS sequence"/>
</dbReference>
<reference evidence="3" key="1">
    <citation type="submission" date="2020-11" db="EMBL/GenBank/DDBJ databases">
        <authorList>
            <consortium name="DOE Joint Genome Institute"/>
            <person name="Ahrendt S."/>
            <person name="Riley R."/>
            <person name="Andreopoulos W."/>
            <person name="LaButti K."/>
            <person name="Pangilinan J."/>
            <person name="Ruiz-duenas F.J."/>
            <person name="Barrasa J.M."/>
            <person name="Sanchez-Garcia M."/>
            <person name="Camarero S."/>
            <person name="Miyauchi S."/>
            <person name="Serrano A."/>
            <person name="Linde D."/>
            <person name="Babiker R."/>
            <person name="Drula E."/>
            <person name="Ayuso-Fernandez I."/>
            <person name="Pacheco R."/>
            <person name="Padilla G."/>
            <person name="Ferreira P."/>
            <person name="Barriuso J."/>
            <person name="Kellner H."/>
            <person name="Castanera R."/>
            <person name="Alfaro M."/>
            <person name="Ramirez L."/>
            <person name="Pisabarro A.G."/>
            <person name="Kuo A."/>
            <person name="Tritt A."/>
            <person name="Lipzen A."/>
            <person name="He G."/>
            <person name="Yan M."/>
            <person name="Ng V."/>
            <person name="Cullen D."/>
            <person name="Martin F."/>
            <person name="Rosso M.-N."/>
            <person name="Henrissat B."/>
            <person name="Hibbett D."/>
            <person name="Martinez A.T."/>
            <person name="Grigoriev I.V."/>
        </authorList>
    </citation>
    <scope>NUCLEOTIDE SEQUENCE</scope>
    <source>
        <strain evidence="3">AH 44721</strain>
    </source>
</reference>
<dbReference type="SUPFAM" id="SSF48150">
    <property type="entry name" value="DNA-glycosylase"/>
    <property type="match status" value="1"/>
</dbReference>
<dbReference type="OrthoDB" id="10265068at2759"/>
<dbReference type="EMBL" id="JADNYJ010000002">
    <property type="protein sequence ID" value="KAF8912794.1"/>
    <property type="molecule type" value="Genomic_DNA"/>
</dbReference>
<name>A0A9P5TUD5_GYMJU</name>
<protein>
    <submittedName>
        <fullName evidence="3">DNA glycosylase</fullName>
    </submittedName>
</protein>
<dbReference type="GO" id="GO:0005634">
    <property type="term" value="C:nucleus"/>
    <property type="evidence" value="ECO:0007669"/>
    <property type="project" value="UniProtKB-SubCell"/>
</dbReference>
<dbReference type="InterPro" id="IPR011257">
    <property type="entry name" value="DNA_glycosylase"/>
</dbReference>
<accession>A0A9P5TUD5</accession>
<evidence type="ECO:0000256" key="1">
    <source>
        <dbReference type="ARBA" id="ARBA00004123"/>
    </source>
</evidence>
<proteinExistence type="predicted"/>
<dbReference type="PANTHER" id="PTHR15074">
    <property type="entry name" value="METHYL-CPG-BINDING PROTEIN"/>
    <property type="match status" value="1"/>
</dbReference>
<organism evidence="3 4">
    <name type="scientific">Gymnopilus junonius</name>
    <name type="common">Spectacular rustgill mushroom</name>
    <name type="synonym">Gymnopilus spectabilis subsp. junonius</name>
    <dbReference type="NCBI Taxonomy" id="109634"/>
    <lineage>
        <taxon>Eukaryota</taxon>
        <taxon>Fungi</taxon>
        <taxon>Dikarya</taxon>
        <taxon>Basidiomycota</taxon>
        <taxon>Agaricomycotina</taxon>
        <taxon>Agaricomycetes</taxon>
        <taxon>Agaricomycetidae</taxon>
        <taxon>Agaricales</taxon>
        <taxon>Agaricineae</taxon>
        <taxon>Hymenogastraceae</taxon>
        <taxon>Gymnopilus</taxon>
    </lineage>
</organism>
<keyword evidence="2" id="KW-0539">Nucleus</keyword>
<gene>
    <name evidence="3" type="ORF">CPB84DRAFT_1841243</name>
</gene>
<dbReference type="Gene3D" id="1.10.340.30">
    <property type="entry name" value="Hypothetical protein, domain 2"/>
    <property type="match status" value="1"/>
</dbReference>
<evidence type="ECO:0000313" key="4">
    <source>
        <dbReference type="Proteomes" id="UP000724874"/>
    </source>
</evidence>